<evidence type="ECO:0000313" key="3">
    <source>
        <dbReference type="Proteomes" id="UP001642464"/>
    </source>
</evidence>
<feature type="compositionally biased region" description="Basic and acidic residues" evidence="1">
    <location>
        <begin position="167"/>
        <end position="227"/>
    </location>
</feature>
<evidence type="ECO:0000256" key="1">
    <source>
        <dbReference type="SAM" id="MobiDB-lite"/>
    </source>
</evidence>
<dbReference type="EMBL" id="CAXAMM010024003">
    <property type="protein sequence ID" value="CAK9054562.1"/>
    <property type="molecule type" value="Genomic_DNA"/>
</dbReference>
<protein>
    <submittedName>
        <fullName evidence="2">M10 family metallopeptidase C-terminal domain-containing protein</fullName>
    </submittedName>
</protein>
<sequence>MARVAALQIAGEEIPKELIDAANQHSKPEEEQPIVWEGRGEQSCPLGAKEDRKRTRDGRDLDLPREGRRRRRGSRDRRESDQLRSQSRKRRRQQGEVPDAKKIARQVAENLLSEDRQGEEEDEVEAVPNTELFVLGSSESYSYEWEGDEEEIEKAKAAHAAEKHRIKEARKAEAERKAEEQRKAEEERKAEELRKLEEERKEAELKAEEARREAEAAEAKQKEEEVALVRSSSQETSRLQHSQYALPCDHPFLM</sequence>
<name>A0ABP0MUP6_9DINO</name>
<feature type="region of interest" description="Disordered" evidence="1">
    <location>
        <begin position="167"/>
        <end position="254"/>
    </location>
</feature>
<proteinExistence type="predicted"/>
<reference evidence="2 3" key="1">
    <citation type="submission" date="2024-02" db="EMBL/GenBank/DDBJ databases">
        <authorList>
            <person name="Chen Y."/>
            <person name="Shah S."/>
            <person name="Dougan E. K."/>
            <person name="Thang M."/>
            <person name="Chan C."/>
        </authorList>
    </citation>
    <scope>NUCLEOTIDE SEQUENCE [LARGE SCALE GENOMIC DNA]</scope>
</reference>
<evidence type="ECO:0000313" key="2">
    <source>
        <dbReference type="EMBL" id="CAK9054562.1"/>
    </source>
</evidence>
<feature type="compositionally biased region" description="Polar residues" evidence="1">
    <location>
        <begin position="230"/>
        <end position="243"/>
    </location>
</feature>
<comment type="caution">
    <text evidence="2">The sequence shown here is derived from an EMBL/GenBank/DDBJ whole genome shotgun (WGS) entry which is preliminary data.</text>
</comment>
<organism evidence="2 3">
    <name type="scientific">Durusdinium trenchii</name>
    <dbReference type="NCBI Taxonomy" id="1381693"/>
    <lineage>
        <taxon>Eukaryota</taxon>
        <taxon>Sar</taxon>
        <taxon>Alveolata</taxon>
        <taxon>Dinophyceae</taxon>
        <taxon>Suessiales</taxon>
        <taxon>Symbiodiniaceae</taxon>
        <taxon>Durusdinium</taxon>
    </lineage>
</organism>
<dbReference type="Proteomes" id="UP001642464">
    <property type="component" value="Unassembled WGS sequence"/>
</dbReference>
<feature type="compositionally biased region" description="Basic and acidic residues" evidence="1">
    <location>
        <begin position="48"/>
        <end position="66"/>
    </location>
</feature>
<gene>
    <name evidence="2" type="ORF">SCF082_LOCUS29605</name>
</gene>
<feature type="region of interest" description="Disordered" evidence="1">
    <location>
        <begin position="1"/>
        <end position="129"/>
    </location>
</feature>
<keyword evidence="3" id="KW-1185">Reference proteome</keyword>
<accession>A0ABP0MUP6</accession>